<evidence type="ECO:0000256" key="8">
    <source>
        <dbReference type="ARBA" id="ARBA00023136"/>
    </source>
</evidence>
<evidence type="ECO:0000256" key="2">
    <source>
        <dbReference type="ARBA" id="ARBA00016165"/>
    </source>
</evidence>
<keyword evidence="6 10" id="KW-1133">Transmembrane helix</keyword>
<dbReference type="RefSeq" id="WP_173569760.1">
    <property type="nucleotide sequence ID" value="NZ_WOSY01000005.1"/>
</dbReference>
<name>A0ABX0JZ32_9PROT</name>
<dbReference type="InterPro" id="IPR002326">
    <property type="entry name" value="Cyt_c1"/>
</dbReference>
<evidence type="ECO:0000256" key="4">
    <source>
        <dbReference type="ARBA" id="ARBA00022692"/>
    </source>
</evidence>
<keyword evidence="5 9" id="KW-0479">Metal-binding</keyword>
<evidence type="ECO:0000256" key="11">
    <source>
        <dbReference type="SAM" id="SignalP"/>
    </source>
</evidence>
<sequence>MLAILLAGLTFGAPAGATPPDHDHAPPQHWSFEGALGNFDLAAVQRGYLVYEQVCASCHGLKHVHFSDLAGMGLEPEAVQALAAGYEIRAGRDLSGAPKYRHGLPDDAFPTPVRPVGVKEGVMVPDLARQALIYPGGPDRIYALLTGYSAPPAGVPVPPGLFYNRFAAGRVIAMKPPLHGGDVHYEDGTAASVEQEARDVTIFLAWVGQPHLAERHRTGVRVLIYLLFLIVLLFILKRRIWSHVH</sequence>
<evidence type="ECO:0000256" key="7">
    <source>
        <dbReference type="ARBA" id="ARBA00023004"/>
    </source>
</evidence>
<reference evidence="13 14" key="1">
    <citation type="journal article" date="2020" name="Int. J. Syst. Evol. Microbiol.">
        <title>Novel acetic acid bacteria from cider fermentations: Acetobacter conturbans sp. nov. and Acetobacter fallax sp. nov.</title>
        <authorList>
            <person name="Sombolestani A.S."/>
            <person name="Cleenwerck I."/>
            <person name="Cnockaert M."/>
            <person name="Borremans W."/>
            <person name="Wieme A.D."/>
            <person name="De Vuyst L."/>
            <person name="Vandamme P."/>
        </authorList>
    </citation>
    <scope>NUCLEOTIDE SEQUENCE [LARGE SCALE GENOMIC DNA]</scope>
    <source>
        <strain evidence="13 14">LMG 1627</strain>
    </source>
</reference>
<feature type="domain" description="Cytochrome c" evidence="12">
    <location>
        <begin position="42"/>
        <end position="208"/>
    </location>
</feature>
<feature type="chain" id="PRO_5046875495" description="Cytochrome c1" evidence="11">
    <location>
        <begin position="18"/>
        <end position="245"/>
    </location>
</feature>
<keyword evidence="14" id="KW-1185">Reference proteome</keyword>
<dbReference type="Proteomes" id="UP000631653">
    <property type="component" value="Unassembled WGS sequence"/>
</dbReference>
<proteinExistence type="predicted"/>
<dbReference type="Gene3D" id="1.20.5.100">
    <property type="entry name" value="Cytochrome c1, transmembrane anchor, C-terminal"/>
    <property type="match status" value="1"/>
</dbReference>
<dbReference type="PANTHER" id="PTHR10266:SF3">
    <property type="entry name" value="CYTOCHROME C1, HEME PROTEIN, MITOCHONDRIAL"/>
    <property type="match status" value="1"/>
</dbReference>
<dbReference type="InterPro" id="IPR036909">
    <property type="entry name" value="Cyt_c-like_dom_sf"/>
</dbReference>
<dbReference type="PANTHER" id="PTHR10266">
    <property type="entry name" value="CYTOCHROME C1"/>
    <property type="match status" value="1"/>
</dbReference>
<gene>
    <name evidence="13" type="ORF">GOB81_06565</name>
</gene>
<comment type="subcellular location">
    <subcellularLocation>
        <location evidence="1">Membrane</location>
    </subcellularLocation>
</comment>
<keyword evidence="11" id="KW-0732">Signal</keyword>
<keyword evidence="4 10" id="KW-0812">Transmembrane</keyword>
<evidence type="ECO:0000256" key="1">
    <source>
        <dbReference type="ARBA" id="ARBA00004370"/>
    </source>
</evidence>
<evidence type="ECO:0000256" key="5">
    <source>
        <dbReference type="ARBA" id="ARBA00022723"/>
    </source>
</evidence>
<accession>A0ABX0JZ32</accession>
<dbReference type="PRINTS" id="PR00603">
    <property type="entry name" value="CYTOCHROMEC1"/>
</dbReference>
<evidence type="ECO:0000256" key="3">
    <source>
        <dbReference type="ARBA" id="ARBA00022617"/>
    </source>
</evidence>
<evidence type="ECO:0000256" key="6">
    <source>
        <dbReference type="ARBA" id="ARBA00022989"/>
    </source>
</evidence>
<organism evidence="13 14">
    <name type="scientific">Acetobacter conturbans</name>
    <dbReference type="NCBI Taxonomy" id="1737472"/>
    <lineage>
        <taxon>Bacteria</taxon>
        <taxon>Pseudomonadati</taxon>
        <taxon>Pseudomonadota</taxon>
        <taxon>Alphaproteobacteria</taxon>
        <taxon>Acetobacterales</taxon>
        <taxon>Acetobacteraceae</taxon>
        <taxon>Acetobacter</taxon>
    </lineage>
</organism>
<dbReference type="Gene3D" id="1.10.760.10">
    <property type="entry name" value="Cytochrome c-like domain"/>
    <property type="match status" value="1"/>
</dbReference>
<evidence type="ECO:0000313" key="14">
    <source>
        <dbReference type="Proteomes" id="UP000631653"/>
    </source>
</evidence>
<protein>
    <recommendedName>
        <fullName evidence="2">Cytochrome c1</fullName>
    </recommendedName>
</protein>
<dbReference type="SUPFAM" id="SSF46626">
    <property type="entry name" value="Cytochrome c"/>
    <property type="match status" value="1"/>
</dbReference>
<feature type="transmembrane region" description="Helical" evidence="10">
    <location>
        <begin position="219"/>
        <end position="236"/>
    </location>
</feature>
<evidence type="ECO:0000256" key="9">
    <source>
        <dbReference type="PROSITE-ProRule" id="PRU00433"/>
    </source>
</evidence>
<dbReference type="EMBL" id="WOSY01000005">
    <property type="protein sequence ID" value="NHN88290.1"/>
    <property type="molecule type" value="Genomic_DNA"/>
</dbReference>
<keyword evidence="3 9" id="KW-0349">Heme</keyword>
<keyword evidence="7 9" id="KW-0408">Iron</keyword>
<evidence type="ECO:0000259" key="12">
    <source>
        <dbReference type="PROSITE" id="PS51007"/>
    </source>
</evidence>
<dbReference type="Pfam" id="PF02167">
    <property type="entry name" value="Cytochrom_C1"/>
    <property type="match status" value="1"/>
</dbReference>
<dbReference type="InterPro" id="IPR009056">
    <property type="entry name" value="Cyt_c-like_dom"/>
</dbReference>
<dbReference type="PROSITE" id="PS51007">
    <property type="entry name" value="CYTC"/>
    <property type="match status" value="1"/>
</dbReference>
<evidence type="ECO:0000256" key="10">
    <source>
        <dbReference type="SAM" id="Phobius"/>
    </source>
</evidence>
<keyword evidence="8 10" id="KW-0472">Membrane</keyword>
<comment type="caution">
    <text evidence="13">The sequence shown here is derived from an EMBL/GenBank/DDBJ whole genome shotgun (WGS) entry which is preliminary data.</text>
</comment>
<evidence type="ECO:0000313" key="13">
    <source>
        <dbReference type="EMBL" id="NHN88290.1"/>
    </source>
</evidence>
<feature type="signal peptide" evidence="11">
    <location>
        <begin position="1"/>
        <end position="17"/>
    </location>
</feature>